<protein>
    <submittedName>
        <fullName evidence="1">Uncharacterized protein</fullName>
    </submittedName>
</protein>
<name>A0A1E3AMR4_9FIRM</name>
<reference evidence="1 2" key="1">
    <citation type="submission" date="2016-07" db="EMBL/GenBank/DDBJ databases">
        <title>Characterization of isolates of Eisenbergiella tayi derived from blood cultures, using whole genome sequencing.</title>
        <authorList>
            <person name="Burdz T."/>
            <person name="Wiebe D."/>
            <person name="Huynh C."/>
            <person name="Bernard K."/>
        </authorList>
    </citation>
    <scope>NUCLEOTIDE SEQUENCE [LARGE SCALE GENOMIC DNA]</scope>
    <source>
        <strain evidence="1 2">NML 120489</strain>
    </source>
</reference>
<evidence type="ECO:0000313" key="1">
    <source>
        <dbReference type="EMBL" id="ODM09924.1"/>
    </source>
</evidence>
<evidence type="ECO:0000313" key="2">
    <source>
        <dbReference type="Proteomes" id="UP000095003"/>
    </source>
</evidence>
<sequence>MVTGLNFYVQRDFNDSHGGAIGSSNSLYFSFDIAEYETMSVGTVVTTQTNTYDTSNVFYKVDDGVWVKLTSNLVLDISSNSLVTIRPAPTSYGNMNSTGSGSVKISSIIFS</sequence>
<dbReference type="EMBL" id="MCGI01000004">
    <property type="protein sequence ID" value="ODM09924.1"/>
    <property type="molecule type" value="Genomic_DNA"/>
</dbReference>
<accession>A0A1E3AMR4</accession>
<gene>
    <name evidence="1" type="ORF">BEH84_04292</name>
</gene>
<dbReference type="Proteomes" id="UP000095003">
    <property type="component" value="Unassembled WGS sequence"/>
</dbReference>
<comment type="caution">
    <text evidence="1">The sequence shown here is derived from an EMBL/GenBank/DDBJ whole genome shotgun (WGS) entry which is preliminary data.</text>
</comment>
<organism evidence="1 2">
    <name type="scientific">Eisenbergiella tayi</name>
    <dbReference type="NCBI Taxonomy" id="1432052"/>
    <lineage>
        <taxon>Bacteria</taxon>
        <taxon>Bacillati</taxon>
        <taxon>Bacillota</taxon>
        <taxon>Clostridia</taxon>
        <taxon>Lachnospirales</taxon>
        <taxon>Lachnospiraceae</taxon>
        <taxon>Eisenbergiella</taxon>
    </lineage>
</organism>
<dbReference type="AlphaFoldDB" id="A0A1E3AMR4"/>
<proteinExistence type="predicted"/>